<evidence type="ECO:0000256" key="1">
    <source>
        <dbReference type="SAM" id="SignalP"/>
    </source>
</evidence>
<evidence type="ECO:0000313" key="2">
    <source>
        <dbReference type="EMBL" id="RXZ61395.1"/>
    </source>
</evidence>
<evidence type="ECO:0000313" key="3">
    <source>
        <dbReference type="Proteomes" id="UP000291269"/>
    </source>
</evidence>
<dbReference type="AlphaFoldDB" id="A0A4Q2KA20"/>
<dbReference type="InterPro" id="IPR013783">
    <property type="entry name" value="Ig-like_fold"/>
</dbReference>
<reference evidence="2 3" key="1">
    <citation type="journal article" date="2019" name="Gut">
        <title>Antibiotics-induced monodominance of a novel gut bacterial order.</title>
        <authorList>
            <person name="Hildebrand F."/>
            <person name="Moitinho-Silva L."/>
            <person name="Blasche S."/>
            <person name="Jahn M.T."/>
            <person name="Gossmann T.I."/>
            <person name="Heuerta-Cepas J."/>
            <person name="Hercog R."/>
            <person name="Luetge M."/>
            <person name="Bahram M."/>
            <person name="Pryszlak A."/>
            <person name="Alves R.J."/>
            <person name="Waszak S.M."/>
            <person name="Zhu A."/>
            <person name="Ye L."/>
            <person name="Costea P.I."/>
            <person name="Aalvink S."/>
            <person name="Belzer C."/>
            <person name="Forslund S.K."/>
            <person name="Sunagawa S."/>
            <person name="Hentschel U."/>
            <person name="Merten C."/>
            <person name="Patil K.R."/>
            <person name="Benes V."/>
            <person name="Bork P."/>
        </authorList>
    </citation>
    <scope>NUCLEOTIDE SEQUENCE [LARGE SCALE GENOMIC DNA]</scope>
    <source>
        <strain evidence="2 3">HDS1380</strain>
    </source>
</reference>
<feature type="chain" id="PRO_5020651505" evidence="1">
    <location>
        <begin position="26"/>
        <end position="736"/>
    </location>
</feature>
<organism evidence="2 3">
    <name type="scientific">Candidatus Borkfalkia ceftriaxoniphila</name>
    <dbReference type="NCBI Taxonomy" id="2508949"/>
    <lineage>
        <taxon>Bacteria</taxon>
        <taxon>Bacillati</taxon>
        <taxon>Bacillota</taxon>
        <taxon>Clostridia</taxon>
        <taxon>Christensenellales</taxon>
        <taxon>Christensenellaceae</taxon>
        <taxon>Candidatus Borkfalkia</taxon>
    </lineage>
</organism>
<dbReference type="Proteomes" id="UP000291269">
    <property type="component" value="Unassembled WGS sequence"/>
</dbReference>
<gene>
    <name evidence="2" type="ORF">ESZ91_03120</name>
</gene>
<keyword evidence="1" id="KW-0732">Signal</keyword>
<dbReference type="Pfam" id="PF17963">
    <property type="entry name" value="Big_9"/>
    <property type="match status" value="1"/>
</dbReference>
<dbReference type="EMBL" id="SDOZ01000002">
    <property type="protein sequence ID" value="RXZ61395.1"/>
    <property type="molecule type" value="Genomic_DNA"/>
</dbReference>
<keyword evidence="3" id="KW-1185">Reference proteome</keyword>
<dbReference type="Gene3D" id="2.60.40.10">
    <property type="entry name" value="Immunoglobulins"/>
    <property type="match status" value="1"/>
</dbReference>
<feature type="signal peptide" evidence="1">
    <location>
        <begin position="1"/>
        <end position="25"/>
    </location>
</feature>
<comment type="caution">
    <text evidence="2">The sequence shown here is derived from an EMBL/GenBank/DDBJ whole genome shotgun (WGS) entry which is preliminary data.</text>
</comment>
<dbReference type="OrthoDB" id="1972074at2"/>
<dbReference type="RefSeq" id="WP_129224047.1">
    <property type="nucleotide sequence ID" value="NZ_SDOZ01000002.1"/>
</dbReference>
<proteinExistence type="predicted"/>
<protein>
    <submittedName>
        <fullName evidence="2">Uncharacterized protein</fullName>
    </submittedName>
</protein>
<sequence>MRTKIKMLLSAILCFVFVFSFVACGDKGSAEKPTLTITSKEQTIGIGEKYVLEYTVDHAETVTVTVTEKSGKESGRYNETSREFTATETGIYTLTVKAVNEAGSAEKSVVVTVKEAEKPADTTAPVITIQDKEKERIVKVGESLTLPTVTASDDTDGDLTSAVEVGMATSPRGVELKKGENGNYTFKAQVAGEHKISYYVEDKAENYDEQFIDVTVTPAKAETVLSEGENDISNLAKDNVKFTENFEEGYNGSFAKGLTYDTIVPASISGGEDAIAGNSLILDYENCVATSDTKFYFGAVQDYIKTGKWTVSLDVKVIEGNLPDNKIYLFFVQEGQTEAQGIPYEVKTNGDVTHIEYSAIKVFDTSKPWYMGFFTYTGNTSFQYNGLRLAMDNISLTREVVEDATVIRTQPAKTITADDLDGSGHTFTGDDDNYSDVIGSSGAIYLQKDKLVGGKYLTEEQFKNITPENGFNGSTVVFTTGQQTGFLSVKDLCIDPAYDYTLTLKVYLPADISGWHWWQSTDANMQVGGNSLGQLSGDQCKAGVHTWTLKVQGNAKNINLGLYSGNQNTVFIGDVTISRSAHETAQKTPNGYAVGHTWTLTAKDKPGDFNNVSNVVPSEITLSDGTKLSEKEGFTDSALQFNKSDNKTGEMFRLNKICETGCIYKITFTMYVETVTGSLMANFDNQKFPVLTEKTGLQTVSITNEGLIDFFSLYVAGGASANVYVASVTIELIEIK</sequence>
<dbReference type="PROSITE" id="PS51257">
    <property type="entry name" value="PROKAR_LIPOPROTEIN"/>
    <property type="match status" value="1"/>
</dbReference>
<name>A0A4Q2KA20_9FIRM</name>
<accession>A0A4Q2KA20</accession>